<protein>
    <submittedName>
        <fullName evidence="2">DUF1127 domain-containing protein</fullName>
    </submittedName>
</protein>
<dbReference type="Proteomes" id="UP001320831">
    <property type="component" value="Unassembled WGS sequence"/>
</dbReference>
<gene>
    <name evidence="2" type="ORF">N5A92_09090</name>
</gene>
<evidence type="ECO:0000313" key="3">
    <source>
        <dbReference type="Proteomes" id="UP001320831"/>
    </source>
</evidence>
<feature type="domain" description="YjiS-like" evidence="1">
    <location>
        <begin position="40"/>
        <end position="66"/>
    </location>
</feature>
<sequence>MGSIDTINVRSRSGTSNGAVTQRFARLLVKFVEGIELMLEKRRSRCALLELTDEQLKDIGISRADAAREGLRPFWD</sequence>
<dbReference type="Pfam" id="PF06568">
    <property type="entry name" value="YjiS-like"/>
    <property type="match status" value="1"/>
</dbReference>
<accession>A0ABT2LKR8</accession>
<evidence type="ECO:0000313" key="2">
    <source>
        <dbReference type="EMBL" id="MCT7375186.1"/>
    </source>
</evidence>
<dbReference type="InterPro" id="IPR009506">
    <property type="entry name" value="YjiS-like"/>
</dbReference>
<keyword evidence="3" id="KW-1185">Reference proteome</keyword>
<proteinExistence type="predicted"/>
<evidence type="ECO:0000259" key="1">
    <source>
        <dbReference type="Pfam" id="PF06568"/>
    </source>
</evidence>
<dbReference type="EMBL" id="JAOCZP010000002">
    <property type="protein sequence ID" value="MCT7375186.1"/>
    <property type="molecule type" value="Genomic_DNA"/>
</dbReference>
<comment type="caution">
    <text evidence="2">The sequence shown here is derived from an EMBL/GenBank/DDBJ whole genome shotgun (WGS) entry which is preliminary data.</text>
</comment>
<organism evidence="2 3">
    <name type="scientific">Chelativorans salis</name>
    <dbReference type="NCBI Taxonomy" id="2978478"/>
    <lineage>
        <taxon>Bacteria</taxon>
        <taxon>Pseudomonadati</taxon>
        <taxon>Pseudomonadota</taxon>
        <taxon>Alphaproteobacteria</taxon>
        <taxon>Hyphomicrobiales</taxon>
        <taxon>Phyllobacteriaceae</taxon>
        <taxon>Chelativorans</taxon>
    </lineage>
</organism>
<name>A0ABT2LKR8_9HYPH</name>
<reference evidence="2 3" key="1">
    <citation type="submission" date="2022-09" db="EMBL/GenBank/DDBJ databases">
        <title>Chelativorans salina sp. nov., a novel slightly halophilic bacterium isolated from a saline lake sediment enrichment.</title>
        <authorList>
            <person name="Gao L."/>
            <person name="Fang B.-Z."/>
            <person name="Li W.-J."/>
        </authorList>
    </citation>
    <scope>NUCLEOTIDE SEQUENCE [LARGE SCALE GENOMIC DNA]</scope>
    <source>
        <strain evidence="2 3">EGI FJ00035</strain>
    </source>
</reference>